<name>U9SP84_RHIID</name>
<dbReference type="HOGENOM" id="CLU_2997652_0_0_1"/>
<protein>
    <submittedName>
        <fullName evidence="1">Uncharacterized protein</fullName>
    </submittedName>
</protein>
<accession>U9SP84</accession>
<sequence>MNVISMSKDINYQISATPVSKEISIHKSGKSGIFLFSYEQGLKLCVTLPYFQEKLLK</sequence>
<proteinExistence type="predicted"/>
<dbReference type="AlphaFoldDB" id="U9SP84"/>
<dbReference type="EMBL" id="KI299399">
    <property type="protein sequence ID" value="ERZ97699.1"/>
    <property type="molecule type" value="Genomic_DNA"/>
</dbReference>
<reference evidence="1" key="1">
    <citation type="submission" date="2013-07" db="EMBL/GenBank/DDBJ databases">
        <title>The genome of an arbuscular mycorrhizal fungus provides insights into the evolution of the oldest plant symbiosis.</title>
        <authorList>
            <consortium name="DOE Joint Genome Institute"/>
            <person name="Tisserant E."/>
            <person name="Malbreil M."/>
            <person name="Kuo A."/>
            <person name="Kohler A."/>
            <person name="Symeonidi A."/>
            <person name="Balestrini R."/>
            <person name="Charron P."/>
            <person name="Duensing N."/>
            <person name="Frei-dit-Frey N."/>
            <person name="Gianinazzi-Pearson V."/>
            <person name="Gilbert B."/>
            <person name="Handa Y."/>
            <person name="Hijri M."/>
            <person name="Kaul R."/>
            <person name="Kawaguchi M."/>
            <person name="Krajinski F."/>
            <person name="Lammers P."/>
            <person name="Lapierre D."/>
            <person name="Masclaux F.G."/>
            <person name="Murat C."/>
            <person name="Morin E."/>
            <person name="Ndikumana S."/>
            <person name="Pagni M."/>
            <person name="Petitpierre D."/>
            <person name="Requena N."/>
            <person name="Rosikiewicz P."/>
            <person name="Riley R."/>
            <person name="Saito K."/>
            <person name="San Clemente H."/>
            <person name="Shapiro H."/>
            <person name="van Tuinen D."/>
            <person name="Becard G."/>
            <person name="Bonfante P."/>
            <person name="Paszkowski U."/>
            <person name="Shachar-Hill Y."/>
            <person name="Young J.P."/>
            <person name="Sanders I.R."/>
            <person name="Henrissat B."/>
            <person name="Rensing S.A."/>
            <person name="Grigoriev I.V."/>
            <person name="Corradi N."/>
            <person name="Roux C."/>
            <person name="Martin F."/>
        </authorList>
    </citation>
    <scope>NUCLEOTIDE SEQUENCE</scope>
    <source>
        <strain evidence="1">DAOM 197198</strain>
    </source>
</reference>
<gene>
    <name evidence="1" type="ORF">GLOINDRAFT_11319</name>
</gene>
<evidence type="ECO:0000313" key="1">
    <source>
        <dbReference type="EMBL" id="ERZ97699.1"/>
    </source>
</evidence>
<organism evidence="1">
    <name type="scientific">Rhizophagus irregularis (strain DAOM 181602 / DAOM 197198 / MUCL 43194)</name>
    <name type="common">Arbuscular mycorrhizal fungus</name>
    <name type="synonym">Glomus intraradices</name>
    <dbReference type="NCBI Taxonomy" id="747089"/>
    <lineage>
        <taxon>Eukaryota</taxon>
        <taxon>Fungi</taxon>
        <taxon>Fungi incertae sedis</taxon>
        <taxon>Mucoromycota</taxon>
        <taxon>Glomeromycotina</taxon>
        <taxon>Glomeromycetes</taxon>
        <taxon>Glomerales</taxon>
        <taxon>Glomeraceae</taxon>
        <taxon>Rhizophagus</taxon>
    </lineage>
</organism>